<gene>
    <name evidence="1" type="ORF">SAMN06296052_13154</name>
</gene>
<protein>
    <submittedName>
        <fullName evidence="1">Uncharacterized protein</fullName>
    </submittedName>
</protein>
<organism evidence="1 2">
    <name type="scientific">Pontibacter ummariensis</name>
    <dbReference type="NCBI Taxonomy" id="1610492"/>
    <lineage>
        <taxon>Bacteria</taxon>
        <taxon>Pseudomonadati</taxon>
        <taxon>Bacteroidota</taxon>
        <taxon>Cytophagia</taxon>
        <taxon>Cytophagales</taxon>
        <taxon>Hymenobacteraceae</taxon>
        <taxon>Pontibacter</taxon>
    </lineage>
</organism>
<sequence>MPESLELESFLMALCFPKKESDYHSKYNNRLSKWYQFIFIW</sequence>
<dbReference type="EMBL" id="FZOQ01000031">
    <property type="protein sequence ID" value="SNT21525.1"/>
    <property type="molecule type" value="Genomic_DNA"/>
</dbReference>
<reference evidence="2" key="1">
    <citation type="submission" date="2017-06" db="EMBL/GenBank/DDBJ databases">
        <authorList>
            <person name="Varghese N."/>
            <person name="Submissions S."/>
        </authorList>
    </citation>
    <scope>NUCLEOTIDE SEQUENCE [LARGE SCALE GENOMIC DNA]</scope>
    <source>
        <strain evidence="2">NKM1</strain>
    </source>
</reference>
<dbReference type="AlphaFoldDB" id="A0A239KTX9"/>
<dbReference type="Proteomes" id="UP000198432">
    <property type="component" value="Unassembled WGS sequence"/>
</dbReference>
<keyword evidence="2" id="KW-1185">Reference proteome</keyword>
<evidence type="ECO:0000313" key="1">
    <source>
        <dbReference type="EMBL" id="SNT21525.1"/>
    </source>
</evidence>
<name>A0A239KTX9_9BACT</name>
<accession>A0A239KTX9</accession>
<evidence type="ECO:0000313" key="2">
    <source>
        <dbReference type="Proteomes" id="UP000198432"/>
    </source>
</evidence>
<proteinExistence type="predicted"/>